<feature type="transmembrane region" description="Helical" evidence="7">
    <location>
        <begin position="358"/>
        <end position="378"/>
    </location>
</feature>
<reference evidence="9" key="1">
    <citation type="journal article" date="2017" name="bioRxiv">
        <title>Comparative analysis of the genomes of Stylophora pistillata and Acropora digitifera provides evidence for extensive differences between species of corals.</title>
        <authorList>
            <person name="Voolstra C.R."/>
            <person name="Li Y."/>
            <person name="Liew Y.J."/>
            <person name="Baumgarten S."/>
            <person name="Zoccola D."/>
            <person name="Flot J.-F."/>
            <person name="Tambutte S."/>
            <person name="Allemand D."/>
            <person name="Aranda M."/>
        </authorList>
    </citation>
    <scope>NUCLEOTIDE SEQUENCE [LARGE SCALE GENOMIC DNA]</scope>
</reference>
<organism evidence="8 9">
    <name type="scientific">Stylophora pistillata</name>
    <name type="common">Smooth cauliflower coral</name>
    <dbReference type="NCBI Taxonomy" id="50429"/>
    <lineage>
        <taxon>Eukaryota</taxon>
        <taxon>Metazoa</taxon>
        <taxon>Cnidaria</taxon>
        <taxon>Anthozoa</taxon>
        <taxon>Hexacorallia</taxon>
        <taxon>Scleractinia</taxon>
        <taxon>Astrocoeniina</taxon>
        <taxon>Pocilloporidae</taxon>
        <taxon>Stylophora</taxon>
    </lineage>
</organism>
<dbReference type="GO" id="GO:0016020">
    <property type="term" value="C:membrane"/>
    <property type="evidence" value="ECO:0007669"/>
    <property type="project" value="UniProtKB-SubCell"/>
</dbReference>
<dbReference type="PANTHER" id="PTHR10383">
    <property type="entry name" value="SERINE INCORPORATOR"/>
    <property type="match status" value="1"/>
</dbReference>
<feature type="transmembrane region" description="Helical" evidence="7">
    <location>
        <begin position="540"/>
        <end position="560"/>
    </location>
</feature>
<feature type="compositionally biased region" description="Polar residues" evidence="6">
    <location>
        <begin position="164"/>
        <end position="175"/>
    </location>
</feature>
<feature type="transmembrane region" description="Helical" evidence="7">
    <location>
        <begin position="501"/>
        <end position="520"/>
    </location>
</feature>
<comment type="subcellular location">
    <subcellularLocation>
        <location evidence="1">Membrane</location>
        <topology evidence="1">Multi-pass membrane protein</topology>
    </subcellularLocation>
</comment>
<feature type="region of interest" description="Disordered" evidence="6">
    <location>
        <begin position="78"/>
        <end position="192"/>
    </location>
</feature>
<evidence type="ECO:0000256" key="6">
    <source>
        <dbReference type="SAM" id="MobiDB-lite"/>
    </source>
</evidence>
<dbReference type="OrthoDB" id="5963193at2759"/>
<keyword evidence="4 7" id="KW-1133">Transmembrane helix</keyword>
<accession>A0A2B4SMU5</accession>
<evidence type="ECO:0000313" key="9">
    <source>
        <dbReference type="Proteomes" id="UP000225706"/>
    </source>
</evidence>
<comment type="caution">
    <text evidence="8">The sequence shown here is derived from an EMBL/GenBank/DDBJ whole genome shotgun (WGS) entry which is preliminary data.</text>
</comment>
<sequence length="695" mass="78907">MIKNWAAVWVQMASSYICCLVYIWTLVAPLIRRTWGHYLGLDFEPARQPSARRASAARLRDDFMKAKEILKTSEAMVDRNRDKRELDQSRQARKRRLQQAMKSNEGDETDVGVSEASKAEAKAKTEHQSDTDPLCSSDKNRGSSVSDRTFEKQKDKPKLIPTSLAESSLSRNASMNDRKGSCSSDRTSEEQIRVPNPSLPVRIQIDHPFEKITQESVFSNSVKEPEVSKEILRLQERILRFQAKIVKIQHKILSIQETALITCSLLIPQSLSFNRVWMYFGMVGGFLFILIQLVVLVDMSHSWSETWVEKMEKAPTPCRSRCWYLSFLSCTGLLFIFCMVAVILFYKYFVRDAKCRTNLFFVSFSLCQCVAATVISVLPKVQEAQSGTGLFQASVVITYTTYLTWSALSHEPDDLCNPPGYVLSGYDQTTGLSMQGTFSSLFVFVMLIYASLSTAMSASKLNRWRISYKDYPETKANNLPTKSSDDVESVDKEDEYVAYNYSLFHFALFFASLHIMMTLTNWYSPSPSTNLRRLQRSWPAVWIKMGSSSACLCLYIWALLAPVLRPMFQNYVDGEEKESEERSHVANALPTSQNALRQSQMTTCDEIRAEQSAAKAKETLQKDSKSNNLDEKRTASNDNKGKEQKMKDAQPTDTTTTPLSEADKEVLRLQGKVLKLQEKIAKLQHKVAELQGLNV</sequence>
<dbReference type="AlphaFoldDB" id="A0A2B4SMU5"/>
<feature type="compositionally biased region" description="Basic and acidic residues" evidence="6">
    <location>
        <begin position="605"/>
        <end position="650"/>
    </location>
</feature>
<comment type="similarity">
    <text evidence="2">Belongs to the TDE1 family.</text>
</comment>
<dbReference type="EMBL" id="LSMT01000059">
    <property type="protein sequence ID" value="PFX29837.1"/>
    <property type="molecule type" value="Genomic_DNA"/>
</dbReference>
<dbReference type="Proteomes" id="UP000225706">
    <property type="component" value="Unassembled WGS sequence"/>
</dbReference>
<dbReference type="PANTHER" id="PTHR10383:SF9">
    <property type="entry name" value="SERINE INCORPORATOR, ISOFORM F"/>
    <property type="match status" value="1"/>
</dbReference>
<feature type="compositionally biased region" description="Basic and acidic residues" evidence="6">
    <location>
        <begin position="78"/>
        <end position="90"/>
    </location>
</feature>
<evidence type="ECO:0000256" key="7">
    <source>
        <dbReference type="SAM" id="Phobius"/>
    </source>
</evidence>
<protein>
    <submittedName>
        <fullName evidence="8">Serine incorporator 1</fullName>
    </submittedName>
</protein>
<name>A0A2B4SMU5_STYPI</name>
<dbReference type="Pfam" id="PF03348">
    <property type="entry name" value="Serinc"/>
    <property type="match status" value="2"/>
</dbReference>
<feature type="compositionally biased region" description="Polar residues" evidence="6">
    <location>
        <begin position="589"/>
        <end position="603"/>
    </location>
</feature>
<dbReference type="InterPro" id="IPR005016">
    <property type="entry name" value="TDE1/TMS"/>
</dbReference>
<keyword evidence="9" id="KW-1185">Reference proteome</keyword>
<evidence type="ECO:0000256" key="1">
    <source>
        <dbReference type="ARBA" id="ARBA00004141"/>
    </source>
</evidence>
<feature type="compositionally biased region" description="Basic and acidic residues" evidence="6">
    <location>
        <begin position="148"/>
        <end position="158"/>
    </location>
</feature>
<keyword evidence="5 7" id="KW-0472">Membrane</keyword>
<feature type="transmembrane region" description="Helical" evidence="7">
    <location>
        <begin position="438"/>
        <end position="459"/>
    </location>
</feature>
<feature type="compositionally biased region" description="Basic and acidic residues" evidence="6">
    <location>
        <begin position="176"/>
        <end position="192"/>
    </location>
</feature>
<evidence type="ECO:0000256" key="5">
    <source>
        <dbReference type="ARBA" id="ARBA00023136"/>
    </source>
</evidence>
<feature type="transmembrane region" description="Helical" evidence="7">
    <location>
        <begin position="323"/>
        <end position="346"/>
    </location>
</feature>
<evidence type="ECO:0000256" key="3">
    <source>
        <dbReference type="ARBA" id="ARBA00022692"/>
    </source>
</evidence>
<evidence type="ECO:0000313" key="8">
    <source>
        <dbReference type="EMBL" id="PFX29837.1"/>
    </source>
</evidence>
<feature type="compositionally biased region" description="Basic and acidic residues" evidence="6">
    <location>
        <begin position="117"/>
        <end position="130"/>
    </location>
</feature>
<evidence type="ECO:0000256" key="2">
    <source>
        <dbReference type="ARBA" id="ARBA00006665"/>
    </source>
</evidence>
<gene>
    <name evidence="8" type="primary">SERINC1</name>
    <name evidence="8" type="ORF">AWC38_SpisGene5333</name>
</gene>
<feature type="transmembrane region" description="Helical" evidence="7">
    <location>
        <begin position="276"/>
        <end position="297"/>
    </location>
</feature>
<evidence type="ECO:0000256" key="4">
    <source>
        <dbReference type="ARBA" id="ARBA00022989"/>
    </source>
</evidence>
<feature type="region of interest" description="Disordered" evidence="6">
    <location>
        <begin position="579"/>
        <end position="664"/>
    </location>
</feature>
<keyword evidence="3 7" id="KW-0812">Transmembrane</keyword>
<proteinExistence type="inferred from homology"/>
<feature type="transmembrane region" description="Helical" evidence="7">
    <location>
        <begin position="6"/>
        <end position="31"/>
    </location>
</feature>